<dbReference type="InterPro" id="IPR035979">
    <property type="entry name" value="RBD_domain_sf"/>
</dbReference>
<keyword evidence="2" id="KW-0217">Developmental protein</keyword>
<dbReference type="InterPro" id="IPR034988">
    <property type="entry name" value="DAZ_BOULE_RRM"/>
</dbReference>
<keyword evidence="5" id="KW-0810">Translation regulation</keyword>
<dbReference type="GO" id="GO:0070935">
    <property type="term" value="P:3'-UTR-mediated mRNA stabilization"/>
    <property type="evidence" value="ECO:0007669"/>
    <property type="project" value="TreeGrafter"/>
</dbReference>
<evidence type="ECO:0000259" key="9">
    <source>
        <dbReference type="PROSITE" id="PS50102"/>
    </source>
</evidence>
<keyword evidence="4" id="KW-0221">Differentiation</keyword>
<dbReference type="SMART" id="SM00360">
    <property type="entry name" value="RRM"/>
    <property type="match status" value="1"/>
</dbReference>
<evidence type="ECO:0000256" key="7">
    <source>
        <dbReference type="ARBA" id="ARBA00022884"/>
    </source>
</evidence>
<keyword evidence="7 8" id="KW-0694">RNA-binding</keyword>
<reference evidence="10" key="1">
    <citation type="journal article" date="2016" name="PLoS ONE">
        <title>A Deep Insight into the Sialome of Male and Female Aedes aegypti Mosquitoes.</title>
        <authorList>
            <person name="Ribeiro J.M."/>
            <person name="Martin-Martin I."/>
            <person name="Arca B."/>
            <person name="Calvo E."/>
        </authorList>
    </citation>
    <scope>NUCLEOTIDE SEQUENCE</scope>
    <source>
        <strain evidence="10">Liverpool</strain>
        <tissue evidence="10">Salivary glands</tissue>
    </source>
</reference>
<keyword evidence="6" id="KW-0744">Spermatogenesis</keyword>
<dbReference type="GO" id="GO:0003730">
    <property type="term" value="F:mRNA 3'-UTR binding"/>
    <property type="evidence" value="ECO:0007669"/>
    <property type="project" value="TreeGrafter"/>
</dbReference>
<dbReference type="GO" id="GO:0051321">
    <property type="term" value="P:meiotic cell cycle"/>
    <property type="evidence" value="ECO:0007669"/>
    <property type="project" value="UniProtKB-ARBA"/>
</dbReference>
<evidence type="ECO:0000313" key="10">
    <source>
        <dbReference type="EMBL" id="JAN95277.1"/>
    </source>
</evidence>
<dbReference type="PROSITE" id="PS50102">
    <property type="entry name" value="RRM"/>
    <property type="match status" value="1"/>
</dbReference>
<dbReference type="Pfam" id="PF00076">
    <property type="entry name" value="RRM_1"/>
    <property type="match status" value="1"/>
</dbReference>
<dbReference type="GO" id="GO:0045948">
    <property type="term" value="P:positive regulation of translational initiation"/>
    <property type="evidence" value="ECO:0007669"/>
    <property type="project" value="TreeGrafter"/>
</dbReference>
<sequence length="185" mass="20292">MSIPNPAGQIDGALAAPKYGTLIPNRVFVGGISGDTTEAELCRLFSSYGNVKSTKIIVDRAGVSKGYGFVTFETEHEAQRLQSDVSMKGDCIVLRDRKLNIAPAIKKQVSWHHTICATNGAVYYAATPPTPTINNIPIEQFATAVYPPGVPTIYPPTMTPYQPFYQYYSVPMNVPTIWPQNYQGM</sequence>
<evidence type="ECO:0000256" key="1">
    <source>
        <dbReference type="ARBA" id="ARBA00004496"/>
    </source>
</evidence>
<dbReference type="Gene3D" id="3.30.70.330">
    <property type="match status" value="1"/>
</dbReference>
<keyword evidence="3" id="KW-0963">Cytoplasm</keyword>
<dbReference type="InterPro" id="IPR012677">
    <property type="entry name" value="Nucleotide-bd_a/b_plait_sf"/>
</dbReference>
<evidence type="ECO:0000256" key="2">
    <source>
        <dbReference type="ARBA" id="ARBA00022473"/>
    </source>
</evidence>
<dbReference type="GO" id="GO:0030154">
    <property type="term" value="P:cell differentiation"/>
    <property type="evidence" value="ECO:0007669"/>
    <property type="project" value="UniProtKB-KW"/>
</dbReference>
<evidence type="ECO:0000256" key="4">
    <source>
        <dbReference type="ARBA" id="ARBA00022782"/>
    </source>
</evidence>
<accession>A0A0N8ES26</accession>
<comment type="subcellular location">
    <subcellularLocation>
        <location evidence="1">Cytoplasm</location>
    </subcellularLocation>
</comment>
<evidence type="ECO:0000256" key="8">
    <source>
        <dbReference type="PROSITE-ProRule" id="PRU00176"/>
    </source>
</evidence>
<dbReference type="GO" id="GO:0008494">
    <property type="term" value="F:translation activator activity"/>
    <property type="evidence" value="ECO:0007669"/>
    <property type="project" value="TreeGrafter"/>
</dbReference>
<evidence type="ECO:0000256" key="6">
    <source>
        <dbReference type="ARBA" id="ARBA00022871"/>
    </source>
</evidence>
<dbReference type="PANTHER" id="PTHR11176">
    <property type="entry name" value="BOULE-RELATED"/>
    <property type="match status" value="1"/>
</dbReference>
<dbReference type="EMBL" id="GDUN01000642">
    <property type="protein sequence ID" value="JAN95277.1"/>
    <property type="molecule type" value="mRNA"/>
</dbReference>
<evidence type="ECO:0000256" key="3">
    <source>
        <dbReference type="ARBA" id="ARBA00022490"/>
    </source>
</evidence>
<dbReference type="GO" id="GO:0007283">
    <property type="term" value="P:spermatogenesis"/>
    <property type="evidence" value="ECO:0007669"/>
    <property type="project" value="UniProtKB-KW"/>
</dbReference>
<dbReference type="FunFam" id="3.30.70.330:FF:000167">
    <property type="entry name" value="protein boule-like isoform X1"/>
    <property type="match status" value="1"/>
</dbReference>
<dbReference type="CDD" id="cd12412">
    <property type="entry name" value="RRM_DAZL_BOULE"/>
    <property type="match status" value="1"/>
</dbReference>
<dbReference type="AlphaFoldDB" id="A0A0N8ES26"/>
<organism evidence="10">
    <name type="scientific">Aedes aegypti</name>
    <name type="common">Yellowfever mosquito</name>
    <name type="synonym">Culex aegypti</name>
    <dbReference type="NCBI Taxonomy" id="7159"/>
    <lineage>
        <taxon>Eukaryota</taxon>
        <taxon>Metazoa</taxon>
        <taxon>Ecdysozoa</taxon>
        <taxon>Arthropoda</taxon>
        <taxon>Hexapoda</taxon>
        <taxon>Insecta</taxon>
        <taxon>Pterygota</taxon>
        <taxon>Neoptera</taxon>
        <taxon>Endopterygota</taxon>
        <taxon>Diptera</taxon>
        <taxon>Nematocera</taxon>
        <taxon>Culicoidea</taxon>
        <taxon>Culicidae</taxon>
        <taxon>Culicinae</taxon>
        <taxon>Aedini</taxon>
        <taxon>Aedes</taxon>
        <taxon>Stegomyia</taxon>
    </lineage>
</organism>
<name>A0A0N8ES26_AEDAE</name>
<evidence type="ECO:0000256" key="5">
    <source>
        <dbReference type="ARBA" id="ARBA00022845"/>
    </source>
</evidence>
<dbReference type="VEuPathDB" id="VectorBase:AAEL019836"/>
<protein>
    <submittedName>
        <fullName evidence="10">Putative nucleolar protein fibrillarin nop77 rrm superfamily</fullName>
    </submittedName>
</protein>
<dbReference type="PANTHER" id="PTHR11176:SF57">
    <property type="entry name" value="PROTEIN BOULE"/>
    <property type="match status" value="1"/>
</dbReference>
<feature type="domain" description="RRM" evidence="9">
    <location>
        <begin position="25"/>
        <end position="106"/>
    </location>
</feature>
<dbReference type="SUPFAM" id="SSF54928">
    <property type="entry name" value="RNA-binding domain, RBD"/>
    <property type="match status" value="1"/>
</dbReference>
<proteinExistence type="evidence at transcript level"/>
<dbReference type="GO" id="GO:0005737">
    <property type="term" value="C:cytoplasm"/>
    <property type="evidence" value="ECO:0007669"/>
    <property type="project" value="UniProtKB-SubCell"/>
</dbReference>
<dbReference type="InterPro" id="IPR000504">
    <property type="entry name" value="RRM_dom"/>
</dbReference>